<dbReference type="InterPro" id="IPR036890">
    <property type="entry name" value="HATPase_C_sf"/>
</dbReference>
<dbReference type="EC" id="2.7.13.3" evidence="2"/>
<evidence type="ECO:0000256" key="4">
    <source>
        <dbReference type="ARBA" id="ARBA00022741"/>
    </source>
</evidence>
<evidence type="ECO:0000256" key="3">
    <source>
        <dbReference type="ARBA" id="ARBA00022679"/>
    </source>
</evidence>
<dbReference type="OrthoDB" id="9815750at2"/>
<feature type="domain" description="Histidine kinase" evidence="8">
    <location>
        <begin position="1"/>
        <end position="70"/>
    </location>
</feature>
<keyword evidence="7" id="KW-0902">Two-component regulatory system</keyword>
<dbReference type="InterPro" id="IPR004358">
    <property type="entry name" value="Sig_transdc_His_kin-like_C"/>
</dbReference>
<sequence length="70" mass="7476">MLIRLSDEGCGIPPDVLLKLGQPFITTKEQGTGLGFMVSKKIIENHAGTVNVQSEVGKGTVIDIRLPISN</sequence>
<evidence type="ECO:0000259" key="8">
    <source>
        <dbReference type="PROSITE" id="PS50109"/>
    </source>
</evidence>
<evidence type="ECO:0000313" key="9">
    <source>
        <dbReference type="EMBL" id="RTE10975.1"/>
    </source>
</evidence>
<proteinExistence type="predicted"/>
<dbReference type="PANTHER" id="PTHR43065">
    <property type="entry name" value="SENSOR HISTIDINE KINASE"/>
    <property type="match status" value="1"/>
</dbReference>
<evidence type="ECO:0000256" key="6">
    <source>
        <dbReference type="ARBA" id="ARBA00022840"/>
    </source>
</evidence>
<comment type="caution">
    <text evidence="9">The sequence shown here is derived from an EMBL/GenBank/DDBJ whole genome shotgun (WGS) entry which is preliminary data.</text>
</comment>
<dbReference type="GO" id="GO:0000160">
    <property type="term" value="P:phosphorelay signal transduction system"/>
    <property type="evidence" value="ECO:0007669"/>
    <property type="project" value="UniProtKB-KW"/>
</dbReference>
<evidence type="ECO:0000256" key="5">
    <source>
        <dbReference type="ARBA" id="ARBA00022777"/>
    </source>
</evidence>
<dbReference type="Gene3D" id="3.30.565.10">
    <property type="entry name" value="Histidine kinase-like ATPase, C-terminal domain"/>
    <property type="match status" value="1"/>
</dbReference>
<comment type="catalytic activity">
    <reaction evidence="1">
        <text>ATP + protein L-histidine = ADP + protein N-phospho-L-histidine.</text>
        <dbReference type="EC" id="2.7.13.3"/>
    </reaction>
</comment>
<keyword evidence="5" id="KW-0418">Kinase</keyword>
<keyword evidence="6" id="KW-0067">ATP-binding</keyword>
<dbReference type="AlphaFoldDB" id="A0A3S0BY89"/>
<gene>
    <name evidence="9" type="ORF">EJQ19_04355</name>
</gene>
<protein>
    <recommendedName>
        <fullName evidence="2">histidine kinase</fullName>
        <ecNumber evidence="2">2.7.13.3</ecNumber>
    </recommendedName>
</protein>
<dbReference type="PANTHER" id="PTHR43065:SF34">
    <property type="entry name" value="SPORULATION KINASE A"/>
    <property type="match status" value="1"/>
</dbReference>
<accession>A0A3S0BY89</accession>
<keyword evidence="3" id="KW-0808">Transferase</keyword>
<evidence type="ECO:0000256" key="7">
    <source>
        <dbReference type="ARBA" id="ARBA00023012"/>
    </source>
</evidence>
<evidence type="ECO:0000256" key="1">
    <source>
        <dbReference type="ARBA" id="ARBA00000085"/>
    </source>
</evidence>
<dbReference type="InterPro" id="IPR005467">
    <property type="entry name" value="His_kinase_dom"/>
</dbReference>
<keyword evidence="4" id="KW-0547">Nucleotide-binding</keyword>
<dbReference type="GO" id="GO:0004673">
    <property type="term" value="F:protein histidine kinase activity"/>
    <property type="evidence" value="ECO:0007669"/>
    <property type="project" value="UniProtKB-EC"/>
</dbReference>
<dbReference type="Proteomes" id="UP000276128">
    <property type="component" value="Unassembled WGS sequence"/>
</dbReference>
<dbReference type="Pfam" id="PF02518">
    <property type="entry name" value="HATPase_c"/>
    <property type="match status" value="1"/>
</dbReference>
<dbReference type="EMBL" id="RXHU01000014">
    <property type="protein sequence ID" value="RTE10975.1"/>
    <property type="molecule type" value="Genomic_DNA"/>
</dbReference>
<dbReference type="SUPFAM" id="SSF55874">
    <property type="entry name" value="ATPase domain of HSP90 chaperone/DNA topoisomerase II/histidine kinase"/>
    <property type="match status" value="1"/>
</dbReference>
<evidence type="ECO:0000256" key="2">
    <source>
        <dbReference type="ARBA" id="ARBA00012438"/>
    </source>
</evidence>
<organism evidence="9 10">
    <name type="scientific">Paenibacillus whitsoniae</name>
    <dbReference type="NCBI Taxonomy" id="2496558"/>
    <lineage>
        <taxon>Bacteria</taxon>
        <taxon>Bacillati</taxon>
        <taxon>Bacillota</taxon>
        <taxon>Bacilli</taxon>
        <taxon>Bacillales</taxon>
        <taxon>Paenibacillaceae</taxon>
        <taxon>Paenibacillus</taxon>
    </lineage>
</organism>
<dbReference type="PROSITE" id="PS50109">
    <property type="entry name" value="HIS_KIN"/>
    <property type="match status" value="1"/>
</dbReference>
<dbReference type="InterPro" id="IPR003594">
    <property type="entry name" value="HATPase_dom"/>
</dbReference>
<reference evidence="9 10" key="1">
    <citation type="submission" date="2018-12" db="EMBL/GenBank/DDBJ databases">
        <title>Bacillus ochoae sp. nov., Paenibacillus whitsoniae sp. nov., Paenibacillus spiritus sp. nov. Isolated from the Mars Exploration Rover during spacecraft assembly.</title>
        <authorList>
            <person name="Seuylemezian A."/>
            <person name="Vaishampayan P."/>
        </authorList>
    </citation>
    <scope>NUCLEOTIDE SEQUENCE [LARGE SCALE GENOMIC DNA]</scope>
    <source>
        <strain evidence="9 10">MER 54</strain>
    </source>
</reference>
<dbReference type="PRINTS" id="PR00344">
    <property type="entry name" value="BCTRLSENSOR"/>
</dbReference>
<name>A0A3S0BY89_9BACL</name>
<evidence type="ECO:0000313" key="10">
    <source>
        <dbReference type="Proteomes" id="UP000276128"/>
    </source>
</evidence>
<keyword evidence="10" id="KW-1185">Reference proteome</keyword>
<dbReference type="GO" id="GO:0005524">
    <property type="term" value="F:ATP binding"/>
    <property type="evidence" value="ECO:0007669"/>
    <property type="project" value="UniProtKB-KW"/>
</dbReference>